<dbReference type="Pfam" id="PF03971">
    <property type="entry name" value="IDH"/>
    <property type="match status" value="1"/>
</dbReference>
<keyword evidence="2 10" id="KW-0329">Glyoxylate bypass</keyword>
<dbReference type="EC" id="1.1.1.42" evidence="10"/>
<comment type="similarity">
    <text evidence="9 10">Belongs to the monomeric-type IDH family.</text>
</comment>
<evidence type="ECO:0000256" key="8">
    <source>
        <dbReference type="ARBA" id="ARBA00023554"/>
    </source>
</evidence>
<gene>
    <name evidence="11" type="ORF">J0A68_12390</name>
</gene>
<dbReference type="EMBL" id="JAFKCT010000004">
    <property type="protein sequence ID" value="MBN7811752.1"/>
    <property type="molecule type" value="Genomic_DNA"/>
</dbReference>
<keyword evidence="5" id="KW-0460">Magnesium</keyword>
<evidence type="ECO:0000256" key="1">
    <source>
        <dbReference type="ARBA" id="ARBA00001946"/>
    </source>
</evidence>
<keyword evidence="4" id="KW-0479">Metal-binding</keyword>
<evidence type="ECO:0000256" key="9">
    <source>
        <dbReference type="ARBA" id="ARBA00046318"/>
    </source>
</evidence>
<reference evidence="11 12" key="1">
    <citation type="submission" date="2021-03" db="EMBL/GenBank/DDBJ databases">
        <title>novel species isolated from a fishpond in China.</title>
        <authorList>
            <person name="Lu H."/>
            <person name="Cai Z."/>
        </authorList>
    </citation>
    <scope>NUCLEOTIDE SEQUENCE [LARGE SCALE GENOMIC DNA]</scope>
    <source>
        <strain evidence="11 12">H41</strain>
    </source>
</reference>
<dbReference type="PANTHER" id="PTHR36999">
    <property type="entry name" value="ISOCITRATE DEHYDROGENASE [NADP]"/>
    <property type="match status" value="1"/>
</dbReference>
<name>A0ABS3C3R9_9BACT</name>
<keyword evidence="12" id="KW-1185">Reference proteome</keyword>
<dbReference type="NCBIfam" id="TIGR00178">
    <property type="entry name" value="monomer_idh"/>
    <property type="match status" value="1"/>
</dbReference>
<dbReference type="PANTHER" id="PTHR36999:SF1">
    <property type="entry name" value="ISOCITRATE DEHYDROGENASE (NADP(+))"/>
    <property type="match status" value="1"/>
</dbReference>
<accession>A0ABS3C3R9</accession>
<evidence type="ECO:0000256" key="10">
    <source>
        <dbReference type="PIRNR" id="PIRNR009407"/>
    </source>
</evidence>
<keyword evidence="6 10" id="KW-0521">NADP</keyword>
<evidence type="ECO:0000313" key="12">
    <source>
        <dbReference type="Proteomes" id="UP000664317"/>
    </source>
</evidence>
<dbReference type="SUPFAM" id="SSF53659">
    <property type="entry name" value="Isocitrate/Isopropylmalate dehydrogenase-like"/>
    <property type="match status" value="1"/>
</dbReference>
<proteinExistence type="inferred from homology"/>
<evidence type="ECO:0000256" key="4">
    <source>
        <dbReference type="ARBA" id="ARBA00022723"/>
    </source>
</evidence>
<evidence type="ECO:0000256" key="2">
    <source>
        <dbReference type="ARBA" id="ARBA00022435"/>
    </source>
</evidence>
<dbReference type="Proteomes" id="UP000664317">
    <property type="component" value="Unassembled WGS sequence"/>
</dbReference>
<dbReference type="GO" id="GO:0004450">
    <property type="term" value="F:isocitrate dehydrogenase (NADP+) activity"/>
    <property type="evidence" value="ECO:0007669"/>
    <property type="project" value="UniProtKB-EC"/>
</dbReference>
<keyword evidence="3 10" id="KW-0816">Tricarboxylic acid cycle</keyword>
<evidence type="ECO:0000256" key="3">
    <source>
        <dbReference type="ARBA" id="ARBA00022532"/>
    </source>
</evidence>
<evidence type="ECO:0000256" key="7">
    <source>
        <dbReference type="ARBA" id="ARBA00023002"/>
    </source>
</evidence>
<evidence type="ECO:0000313" key="11">
    <source>
        <dbReference type="EMBL" id="MBN7811752.1"/>
    </source>
</evidence>
<organism evidence="11 12">
    <name type="scientific">Algoriphagus oliviformis</name>
    <dbReference type="NCBI Taxonomy" id="2811231"/>
    <lineage>
        <taxon>Bacteria</taxon>
        <taxon>Pseudomonadati</taxon>
        <taxon>Bacteroidota</taxon>
        <taxon>Cytophagia</taxon>
        <taxon>Cytophagales</taxon>
        <taxon>Cyclobacteriaceae</taxon>
        <taxon>Algoriphagus</taxon>
    </lineage>
</organism>
<evidence type="ECO:0000256" key="6">
    <source>
        <dbReference type="ARBA" id="ARBA00022857"/>
    </source>
</evidence>
<comment type="catalytic activity">
    <reaction evidence="8 10">
        <text>D-threo-isocitrate + NADP(+) = 2-oxoglutarate + CO2 + NADPH</text>
        <dbReference type="Rhea" id="RHEA:19629"/>
        <dbReference type="ChEBI" id="CHEBI:15562"/>
        <dbReference type="ChEBI" id="CHEBI:16526"/>
        <dbReference type="ChEBI" id="CHEBI:16810"/>
        <dbReference type="ChEBI" id="CHEBI:57783"/>
        <dbReference type="ChEBI" id="CHEBI:58349"/>
        <dbReference type="EC" id="1.1.1.42"/>
    </reaction>
</comment>
<sequence length="743" mass="80480">MSDQTPKILYTLTDEAPALATYSLLPIVQAFTKSAGVQVETRDISLSGRIISAFPEFLKPEQVINDDLAELGKIATTPEANIVKLPNISASVPQLKAAIKELQGKGYALPDYPEEPKTEEEKSIKSRYDKIKGSAVNPVLREGNSDRRAPLAVKNYAKKHPHSMGKWAKDSKSHVDSMEEGDFYGSEKSLTIESETTVSIELVGKDGKKETLKSGLKLSAGEVIDASTMSISALKAFLKKAKADAKEKGVLFSLHMKATMMKVSDPIIFGHAVKVFFEPVFTKHAATLESIGVDVNNGFGDLLANLEKLPADKKSEILADIDACYADSPAVAMVNSDKGITNLHVPSDVIIDASMPAMIRSSGKMWDKEGKLQDAKAVIPDRSYAGVYQATIDFCKEHGAFDPATMGSVPNVGLMAQKAEEYGSHDKTFEIPFDGKVNVVDAAGNVLLSHEVAAGDIWRMCQTKDAPIQDWVKLAVTRARLSSTPAVFWLDANRAHDAELIKKVEKYLPDHDTKGLEIHIMPPVEATIFSCQRIKEGKDTISVTGNVLRDYLTDLFPILEVGTSAKMLSIVPLMNGGGLFETGAGGSAPKHVEQFTQEGHLRWDSLGEFLALAVSLEHLGQTFNNPEALLLGETLDAATGKFLDNDKSPARVVGKLDNRGGHFYLALYWAEALAAQSKDAGLQAKFAPIAKALAENEDKIVEEYNGSQGKPVDIGGYFRPDAEKTAKAMTPSKTFNDILASLA</sequence>
<comment type="cofactor">
    <cofactor evidence="1">
        <name>Mg(2+)</name>
        <dbReference type="ChEBI" id="CHEBI:18420"/>
    </cofactor>
</comment>
<dbReference type="PIRSF" id="PIRSF009407">
    <property type="entry name" value="IDH_monmr"/>
    <property type="match status" value="1"/>
</dbReference>
<keyword evidence="7 10" id="KW-0560">Oxidoreductase</keyword>
<comment type="caution">
    <text evidence="11">The sequence shown here is derived from an EMBL/GenBank/DDBJ whole genome shotgun (WGS) entry which is preliminary data.</text>
</comment>
<dbReference type="InterPro" id="IPR004436">
    <property type="entry name" value="Isocitrate_DH_NADP_mono"/>
</dbReference>
<dbReference type="RefSeq" id="WP_206578522.1">
    <property type="nucleotide sequence ID" value="NZ_JAFKCT010000004.1"/>
</dbReference>
<protein>
    <recommendedName>
        <fullName evidence="10">Isocitrate dehydrogenase [NADP]</fullName>
        <ecNumber evidence="10">1.1.1.42</ecNumber>
    </recommendedName>
    <alternativeName>
        <fullName evidence="10">Oxalosuccinate decarboxylase</fullName>
    </alternativeName>
</protein>
<evidence type="ECO:0000256" key="5">
    <source>
        <dbReference type="ARBA" id="ARBA00022842"/>
    </source>
</evidence>